<dbReference type="EMBL" id="AP021876">
    <property type="protein sequence ID" value="BBO85977.1"/>
    <property type="molecule type" value="Genomic_DNA"/>
</dbReference>
<proteinExistence type="predicted"/>
<dbReference type="KEGG" id="dov:DSCO28_65430"/>
<reference evidence="1 2" key="1">
    <citation type="submission" date="2019-11" db="EMBL/GenBank/DDBJ databases">
        <title>Comparative genomics of hydrocarbon-degrading Desulfosarcina strains.</title>
        <authorList>
            <person name="Watanabe M."/>
            <person name="Kojima H."/>
            <person name="Fukui M."/>
        </authorList>
    </citation>
    <scope>NUCLEOTIDE SEQUENCE [LARGE SCALE GENOMIC DNA]</scope>
    <source>
        <strain evidence="1 2">28bB2T</strain>
    </source>
</reference>
<accession>A0A5K8A0D0</accession>
<dbReference type="Pfam" id="PF13561">
    <property type="entry name" value="adh_short_C2"/>
    <property type="match status" value="1"/>
</dbReference>
<organism evidence="1 2">
    <name type="scientific">Desulfosarcina ovata subsp. sediminis</name>
    <dbReference type="NCBI Taxonomy" id="885957"/>
    <lineage>
        <taxon>Bacteria</taxon>
        <taxon>Pseudomonadati</taxon>
        <taxon>Thermodesulfobacteriota</taxon>
        <taxon>Desulfobacteria</taxon>
        <taxon>Desulfobacterales</taxon>
        <taxon>Desulfosarcinaceae</taxon>
        <taxon>Desulfosarcina</taxon>
    </lineage>
</organism>
<dbReference type="AlphaFoldDB" id="A0A5K8A0D0"/>
<dbReference type="RefSeq" id="WP_155325429.1">
    <property type="nucleotide sequence ID" value="NZ_AP021876.1"/>
</dbReference>
<dbReference type="InterPro" id="IPR002347">
    <property type="entry name" value="SDR_fam"/>
</dbReference>
<sequence>MSPGPVHTELLDKLHDGEKGKSVTVTGAVIRAIPLRRLGTTEDMADVVAFFVGDDSRFLTGQVLSIDSGLTMIGSPVNF</sequence>
<dbReference type="SUPFAM" id="SSF51735">
    <property type="entry name" value="NAD(P)-binding Rossmann-fold domains"/>
    <property type="match status" value="1"/>
</dbReference>
<dbReference type="Proteomes" id="UP000425960">
    <property type="component" value="Chromosome"/>
</dbReference>
<protein>
    <submittedName>
        <fullName evidence="1">Uncharacterized protein</fullName>
    </submittedName>
</protein>
<evidence type="ECO:0000313" key="2">
    <source>
        <dbReference type="Proteomes" id="UP000425960"/>
    </source>
</evidence>
<dbReference type="InterPro" id="IPR036291">
    <property type="entry name" value="NAD(P)-bd_dom_sf"/>
</dbReference>
<evidence type="ECO:0000313" key="1">
    <source>
        <dbReference type="EMBL" id="BBO85977.1"/>
    </source>
</evidence>
<name>A0A5K8A0D0_9BACT</name>
<dbReference type="Gene3D" id="3.40.50.720">
    <property type="entry name" value="NAD(P)-binding Rossmann-like Domain"/>
    <property type="match status" value="1"/>
</dbReference>
<gene>
    <name evidence="1" type="ORF">DSCO28_65430</name>
</gene>